<feature type="domain" description="VWFC" evidence="3">
    <location>
        <begin position="41"/>
        <end position="93"/>
    </location>
</feature>
<keyword evidence="2" id="KW-0732">Signal</keyword>
<evidence type="ECO:0000313" key="4">
    <source>
        <dbReference type="EMBL" id="TRZ09345.1"/>
    </source>
</evidence>
<feature type="compositionally biased region" description="Basic and acidic residues" evidence="1">
    <location>
        <begin position="405"/>
        <end position="416"/>
    </location>
</feature>
<reference evidence="4" key="1">
    <citation type="submission" date="2019-04" db="EMBL/GenBank/DDBJ databases">
        <title>Genome assembly of Zosterops borbonicus 15179.</title>
        <authorList>
            <person name="Leroy T."/>
            <person name="Anselmetti Y."/>
            <person name="Tilak M.-K."/>
            <person name="Nabholz B."/>
        </authorList>
    </citation>
    <scope>NUCLEOTIDE SEQUENCE</scope>
    <source>
        <strain evidence="4">HGM_15179</strain>
        <tissue evidence="4">Muscle</tissue>
    </source>
</reference>
<dbReference type="OrthoDB" id="8939548at2759"/>
<feature type="compositionally biased region" description="Pro residues" evidence="1">
    <location>
        <begin position="124"/>
        <end position="133"/>
    </location>
</feature>
<evidence type="ECO:0000256" key="1">
    <source>
        <dbReference type="SAM" id="MobiDB-lite"/>
    </source>
</evidence>
<comment type="caution">
    <text evidence="4">The sequence shown here is derived from an EMBL/GenBank/DDBJ whole genome shotgun (WGS) entry which is preliminary data.</text>
</comment>
<feature type="region of interest" description="Disordered" evidence="1">
    <location>
        <begin position="438"/>
        <end position="498"/>
    </location>
</feature>
<sequence length="583" mass="63038">MARHRAAPGAAPRPGLLLLPILILTLCLAAAAQDRDLPEAGSCLQDGHRYSDKDVWKPEPCQICVCDTGTVLCDEIICEDVRDCPNSEIPFGEDKKVNPVTSKMAPQAPGAGMENQEPQEILDPPDPLDPLDPPAWEGAPWDPVAPLAPLVPLVPKDSKATPASPVNQELLVRWVLGDLRDLLANPVTTEDGRAPRRDPPEREDPRVPRAPAENPGPPARPASPALQDSPAPAAHPDPREPPARWAPRDRRPDCPEPGVSRDALGMLDPKAKSAPQVPLARTDALDPPARRGLGASLALWASLVPKVPMDFLARTERPELPDPRDLPGCQGHQVPPARAANPEIRAFLEKPEPLGSWVPGETSERRDLRERQERTELEESVESPEPPALPDLLDPQALMASLEPRASRESLARRVMPEPPGLRVPLGLLDHRVLLVSPVPKEPGELRDPREPPDSPEPPDASDPLAPMVTPAPPGPPALRARTAPKAPEATRDPRAGRETLVCRALLVPPERRASPARTALRVQTVPLVPRGWQDSVVLWGCQGSVVSVDSRGCLGLRESLENREHLDLLVTGDPPGLWDPLG</sequence>
<feature type="compositionally biased region" description="Basic and acidic residues" evidence="1">
    <location>
        <begin position="489"/>
        <end position="498"/>
    </location>
</feature>
<dbReference type="AlphaFoldDB" id="A0A8K1G095"/>
<dbReference type="Pfam" id="PF00093">
    <property type="entry name" value="VWC"/>
    <property type="match status" value="1"/>
</dbReference>
<dbReference type="FunFam" id="2.10.70.10:FF:000013">
    <property type="entry name" value="Collagen, type I, alpha 1"/>
    <property type="match status" value="1"/>
</dbReference>
<dbReference type="InterPro" id="IPR001007">
    <property type="entry name" value="VWF_dom"/>
</dbReference>
<dbReference type="Gene3D" id="2.10.70.10">
    <property type="entry name" value="Complement Module, domain 1"/>
    <property type="match status" value="1"/>
</dbReference>
<feature type="region of interest" description="Disordered" evidence="1">
    <location>
        <begin position="105"/>
        <end position="141"/>
    </location>
</feature>
<feature type="region of interest" description="Disordered" evidence="1">
    <location>
        <begin position="317"/>
        <end position="425"/>
    </location>
</feature>
<evidence type="ECO:0000256" key="2">
    <source>
        <dbReference type="SAM" id="SignalP"/>
    </source>
</evidence>
<keyword evidence="5" id="KW-1185">Reference proteome</keyword>
<dbReference type="SUPFAM" id="SSF57603">
    <property type="entry name" value="FnI-like domain"/>
    <property type="match status" value="1"/>
</dbReference>
<feature type="compositionally biased region" description="Basic and acidic residues" evidence="1">
    <location>
        <begin position="190"/>
        <end position="207"/>
    </location>
</feature>
<dbReference type="Proteomes" id="UP000796761">
    <property type="component" value="Unassembled WGS sequence"/>
</dbReference>
<accession>A0A8K1G095</accession>
<feature type="chain" id="PRO_5035439089" description="VWFC domain-containing protein" evidence="2">
    <location>
        <begin position="33"/>
        <end position="583"/>
    </location>
</feature>
<feature type="compositionally biased region" description="Basic and acidic residues" evidence="1">
    <location>
        <begin position="362"/>
        <end position="377"/>
    </location>
</feature>
<evidence type="ECO:0000259" key="3">
    <source>
        <dbReference type="PROSITE" id="PS50184"/>
    </source>
</evidence>
<gene>
    <name evidence="4" type="ORF">HGM15179_017770</name>
</gene>
<organism evidence="4 5">
    <name type="scientific">Zosterops borbonicus</name>
    <dbReference type="NCBI Taxonomy" id="364589"/>
    <lineage>
        <taxon>Eukaryota</taxon>
        <taxon>Metazoa</taxon>
        <taxon>Chordata</taxon>
        <taxon>Craniata</taxon>
        <taxon>Vertebrata</taxon>
        <taxon>Euteleostomi</taxon>
        <taxon>Archelosauria</taxon>
        <taxon>Archosauria</taxon>
        <taxon>Dinosauria</taxon>
        <taxon>Saurischia</taxon>
        <taxon>Theropoda</taxon>
        <taxon>Coelurosauria</taxon>
        <taxon>Aves</taxon>
        <taxon>Neognathae</taxon>
        <taxon>Neoaves</taxon>
        <taxon>Telluraves</taxon>
        <taxon>Australaves</taxon>
        <taxon>Passeriformes</taxon>
        <taxon>Sylvioidea</taxon>
        <taxon>Zosteropidae</taxon>
        <taxon>Zosterops</taxon>
    </lineage>
</organism>
<proteinExistence type="predicted"/>
<feature type="compositionally biased region" description="Basic and acidic residues" evidence="1">
    <location>
        <begin position="442"/>
        <end position="453"/>
    </location>
</feature>
<protein>
    <recommendedName>
        <fullName evidence="3">VWFC domain-containing protein</fullName>
    </recommendedName>
</protein>
<dbReference type="SMART" id="SM00214">
    <property type="entry name" value="VWC"/>
    <property type="match status" value="1"/>
</dbReference>
<name>A0A8K1G095_9PASS</name>
<feature type="region of interest" description="Disordered" evidence="1">
    <location>
        <begin position="186"/>
        <end position="290"/>
    </location>
</feature>
<evidence type="ECO:0000313" key="5">
    <source>
        <dbReference type="Proteomes" id="UP000796761"/>
    </source>
</evidence>
<dbReference type="PROSITE" id="PS50184">
    <property type="entry name" value="VWFC_2"/>
    <property type="match status" value="1"/>
</dbReference>
<feature type="signal peptide" evidence="2">
    <location>
        <begin position="1"/>
        <end position="32"/>
    </location>
</feature>
<feature type="compositionally biased region" description="Basic and acidic residues" evidence="1">
    <location>
        <begin position="236"/>
        <end position="254"/>
    </location>
</feature>
<dbReference type="EMBL" id="SWJQ01001097">
    <property type="protein sequence ID" value="TRZ09345.1"/>
    <property type="molecule type" value="Genomic_DNA"/>
</dbReference>